<proteinExistence type="predicted"/>
<organism evidence="2 3">
    <name type="scientific">Gordonia oryzae</name>
    <dbReference type="NCBI Taxonomy" id="2487349"/>
    <lineage>
        <taxon>Bacteria</taxon>
        <taxon>Bacillati</taxon>
        <taxon>Actinomycetota</taxon>
        <taxon>Actinomycetes</taxon>
        <taxon>Mycobacteriales</taxon>
        <taxon>Gordoniaceae</taxon>
        <taxon>Gordonia</taxon>
    </lineage>
</organism>
<dbReference type="AlphaFoldDB" id="A0A3N4GR78"/>
<dbReference type="InterPro" id="IPR012338">
    <property type="entry name" value="Beta-lactam/transpept-like"/>
</dbReference>
<dbReference type="Proteomes" id="UP000267536">
    <property type="component" value="Unassembled WGS sequence"/>
</dbReference>
<reference evidence="2 3" key="1">
    <citation type="submission" date="2018-11" db="EMBL/GenBank/DDBJ databases">
        <title>Draft genome sequence of Gordonia sp. RS15-1S isolated from rice stems.</title>
        <authorList>
            <person name="Muangham S."/>
        </authorList>
    </citation>
    <scope>NUCLEOTIDE SEQUENCE [LARGE SCALE GENOMIC DNA]</scope>
    <source>
        <strain evidence="2 3">RS15-1S</strain>
    </source>
</reference>
<keyword evidence="3" id="KW-1185">Reference proteome</keyword>
<sequence>MALWKRWTVACATSLVVASAGLAAAGVAGAAPLPFSVPATPALPPLPEPLRTWLTPPVPSREALTKSFASFQKSLATTTPGAIGLALAPVGSDSVISVGTFTTGRAWSTLKVPVSLAAERRLGSAVLDDETNAITVSDNDAAGDLWTQLGPGATPVDAVTAVLREGHDLNTHVSSQLDSATSYPGYTMWALADQAIFGAHLPCMPGTDRLLALMGAVGPNQRWGVANLARTNQKVSATAVKGGWGPGTGTSSAFLVRQLGIITVPGGQVAVSMAAVPRSGKFSDGTTMLTKIGEWIGRNLSAVPTGRCGVG</sequence>
<protein>
    <recommendedName>
        <fullName evidence="4">Serine hydrolase</fullName>
    </recommendedName>
</protein>
<evidence type="ECO:0000256" key="1">
    <source>
        <dbReference type="SAM" id="SignalP"/>
    </source>
</evidence>
<dbReference type="OrthoDB" id="3729831at2"/>
<accession>A0A3N4GR78</accession>
<evidence type="ECO:0000313" key="3">
    <source>
        <dbReference type="Proteomes" id="UP000267536"/>
    </source>
</evidence>
<dbReference type="RefSeq" id="WP_123926734.1">
    <property type="nucleotide sequence ID" value="NZ_JBPSDP010000003.1"/>
</dbReference>
<dbReference type="Gene3D" id="3.40.710.10">
    <property type="entry name" value="DD-peptidase/beta-lactamase superfamily"/>
    <property type="match status" value="1"/>
</dbReference>
<comment type="caution">
    <text evidence="2">The sequence shown here is derived from an EMBL/GenBank/DDBJ whole genome shotgun (WGS) entry which is preliminary data.</text>
</comment>
<evidence type="ECO:0000313" key="2">
    <source>
        <dbReference type="EMBL" id="RPA65322.1"/>
    </source>
</evidence>
<feature type="chain" id="PRO_5018213132" description="Serine hydrolase" evidence="1">
    <location>
        <begin position="31"/>
        <end position="311"/>
    </location>
</feature>
<gene>
    <name evidence="2" type="ORF">EF294_05730</name>
</gene>
<dbReference type="EMBL" id="RKMH01000003">
    <property type="protein sequence ID" value="RPA65322.1"/>
    <property type="molecule type" value="Genomic_DNA"/>
</dbReference>
<feature type="signal peptide" evidence="1">
    <location>
        <begin position="1"/>
        <end position="30"/>
    </location>
</feature>
<keyword evidence="1" id="KW-0732">Signal</keyword>
<dbReference type="SUPFAM" id="SSF56601">
    <property type="entry name" value="beta-lactamase/transpeptidase-like"/>
    <property type="match status" value="1"/>
</dbReference>
<evidence type="ECO:0008006" key="4">
    <source>
        <dbReference type="Google" id="ProtNLM"/>
    </source>
</evidence>
<name>A0A3N4GR78_9ACTN</name>